<gene>
    <name evidence="1" type="ORF">ATO67_20365</name>
</gene>
<keyword evidence="2" id="KW-1185">Reference proteome</keyword>
<proteinExistence type="predicted"/>
<evidence type="ECO:0000313" key="2">
    <source>
        <dbReference type="Proteomes" id="UP000070498"/>
    </source>
</evidence>
<dbReference type="AlphaFoldDB" id="A0A135P7G0"/>
<accession>A0A135P7G0</accession>
<protein>
    <submittedName>
        <fullName evidence="1">Uncharacterized protein</fullName>
    </submittedName>
</protein>
<comment type="caution">
    <text evidence="1">The sequence shown here is derived from an EMBL/GenBank/DDBJ whole genome shotgun (WGS) entry which is preliminary data.</text>
</comment>
<sequence length="127" mass="13020">MVRTVLEAMPFFLVTHTSLVEADNDTAAAQHAVDALRSGCEVSVTVKSDEVTANVVAVAAMSPATVSDATTADTTTDVVSSAVSDEGYPSVGEPVPVTASYRPGVAPIARQVVALGMVAAIAIWFLI</sequence>
<dbReference type="Proteomes" id="UP000070498">
    <property type="component" value="Unassembled WGS sequence"/>
</dbReference>
<reference evidence="1 2" key="1">
    <citation type="submission" date="2015-11" db="EMBL/GenBank/DDBJ databases">
        <title>Draft genome sequence of Agrobacterium sp. R89-1.</title>
        <authorList>
            <person name="Zahradnik J."/>
            <person name="Kyslikova E."/>
            <person name="Palyzova A."/>
            <person name="Kyslik P."/>
        </authorList>
    </citation>
    <scope>NUCLEOTIDE SEQUENCE [LARGE SCALE GENOMIC DNA]</scope>
    <source>
        <strain evidence="1 2">R89-1</strain>
    </source>
</reference>
<organism evidence="1 2">
    <name type="scientific">Agrobacterium bohemicum</name>
    <dbReference type="NCBI Taxonomy" id="2052828"/>
    <lineage>
        <taxon>Bacteria</taxon>
        <taxon>Pseudomonadati</taxon>
        <taxon>Pseudomonadota</taxon>
        <taxon>Alphaproteobacteria</taxon>
        <taxon>Hyphomicrobiales</taxon>
        <taxon>Rhizobiaceae</taxon>
        <taxon>Rhizobium/Agrobacterium group</taxon>
        <taxon>Agrobacterium</taxon>
    </lineage>
</organism>
<evidence type="ECO:0000313" key="1">
    <source>
        <dbReference type="EMBL" id="KXG87353.1"/>
    </source>
</evidence>
<name>A0A135P7G0_9HYPH</name>
<dbReference type="EMBL" id="LNUW01000007">
    <property type="protein sequence ID" value="KXG87353.1"/>
    <property type="molecule type" value="Genomic_DNA"/>
</dbReference>